<evidence type="ECO:0000313" key="3">
    <source>
        <dbReference type="EMBL" id="ETO11629.1"/>
    </source>
</evidence>
<keyword evidence="2" id="KW-0342">GTP-binding</keyword>
<evidence type="ECO:0000256" key="1">
    <source>
        <dbReference type="ARBA" id="ARBA00022741"/>
    </source>
</evidence>
<feature type="non-terminal residue" evidence="3">
    <location>
        <position position="1"/>
    </location>
</feature>
<dbReference type="AlphaFoldDB" id="X6MCM0"/>
<dbReference type="GO" id="GO:0005525">
    <property type="term" value="F:GTP binding"/>
    <property type="evidence" value="ECO:0007669"/>
    <property type="project" value="UniProtKB-KW"/>
</dbReference>
<proteinExistence type="predicted"/>
<dbReference type="PANTHER" id="PTHR11089">
    <property type="entry name" value="GTP-BINDING PROTEIN-RELATED"/>
    <property type="match status" value="1"/>
</dbReference>
<evidence type="ECO:0000313" key="4">
    <source>
        <dbReference type="Proteomes" id="UP000023152"/>
    </source>
</evidence>
<organism evidence="3 4">
    <name type="scientific">Reticulomyxa filosa</name>
    <dbReference type="NCBI Taxonomy" id="46433"/>
    <lineage>
        <taxon>Eukaryota</taxon>
        <taxon>Sar</taxon>
        <taxon>Rhizaria</taxon>
        <taxon>Retaria</taxon>
        <taxon>Foraminifera</taxon>
        <taxon>Monothalamids</taxon>
        <taxon>Reticulomyxidae</taxon>
        <taxon>Reticulomyxa</taxon>
    </lineage>
</organism>
<dbReference type="InterPro" id="IPR050755">
    <property type="entry name" value="TRAFAC_YlqF/YawG_RiboMat"/>
</dbReference>
<keyword evidence="1" id="KW-0547">Nucleotide-binding</keyword>
<dbReference type="Proteomes" id="UP000023152">
    <property type="component" value="Unassembled WGS sequence"/>
</dbReference>
<sequence length="158" mass="18123">KKKGTPDVARTAERILQDWNAGKIAYYVTPPAIIETNTQVQFVQQFDKAFDIDALLNESNNNAMQMFKQDQTKQDKSEADDHYVAVDPDKFGLSNLETDANMDVHALDSIVTNELFDRKQENNNQLTELNKLQNSEKFKRNVPKLSYLQDAEGDHQMQ</sequence>
<gene>
    <name evidence="3" type="ORF">RFI_25747</name>
</gene>
<dbReference type="EMBL" id="ASPP01022242">
    <property type="protein sequence ID" value="ETO11629.1"/>
    <property type="molecule type" value="Genomic_DNA"/>
</dbReference>
<evidence type="ECO:0000256" key="2">
    <source>
        <dbReference type="ARBA" id="ARBA00023134"/>
    </source>
</evidence>
<name>X6MCM0_RETFI</name>
<dbReference type="OrthoDB" id="444945at2759"/>
<keyword evidence="4" id="KW-1185">Reference proteome</keyword>
<protein>
    <submittedName>
        <fullName evidence="3">Uncharacterized protein</fullName>
    </submittedName>
</protein>
<accession>X6MCM0</accession>
<dbReference type="PANTHER" id="PTHR11089:SF30">
    <property type="entry name" value="GUANINE NUCLEOTIDE-BINDING PROTEIN-LIKE 3 HOMOLOG"/>
    <property type="match status" value="1"/>
</dbReference>
<reference evidence="3 4" key="1">
    <citation type="journal article" date="2013" name="Curr. Biol.">
        <title>The Genome of the Foraminiferan Reticulomyxa filosa.</title>
        <authorList>
            <person name="Glockner G."/>
            <person name="Hulsmann N."/>
            <person name="Schleicher M."/>
            <person name="Noegel A.A."/>
            <person name="Eichinger L."/>
            <person name="Gallinger C."/>
            <person name="Pawlowski J."/>
            <person name="Sierra R."/>
            <person name="Euteneuer U."/>
            <person name="Pillet L."/>
            <person name="Moustafa A."/>
            <person name="Platzer M."/>
            <person name="Groth M."/>
            <person name="Szafranski K."/>
            <person name="Schliwa M."/>
        </authorList>
    </citation>
    <scope>NUCLEOTIDE SEQUENCE [LARGE SCALE GENOMIC DNA]</scope>
</reference>
<comment type="caution">
    <text evidence="3">The sequence shown here is derived from an EMBL/GenBank/DDBJ whole genome shotgun (WGS) entry which is preliminary data.</text>
</comment>